<gene>
    <name evidence="4" type="ORF">K489DRAFT_260064</name>
</gene>
<dbReference type="AlphaFoldDB" id="A0A6J3M1V1"/>
<reference evidence="4" key="2">
    <citation type="submission" date="2020-04" db="EMBL/GenBank/DDBJ databases">
        <authorList>
            <consortium name="NCBI Genome Project"/>
        </authorList>
    </citation>
    <scope>NUCLEOTIDE SEQUENCE</scope>
    <source>
        <strain evidence="4">CBS 342.82</strain>
    </source>
</reference>
<dbReference type="PROSITE" id="PS50005">
    <property type="entry name" value="TPR"/>
    <property type="match status" value="1"/>
</dbReference>
<dbReference type="InterPro" id="IPR019734">
    <property type="entry name" value="TPR_rpt"/>
</dbReference>
<reference evidence="4" key="3">
    <citation type="submission" date="2025-08" db="UniProtKB">
        <authorList>
            <consortium name="RefSeq"/>
        </authorList>
    </citation>
    <scope>IDENTIFICATION</scope>
    <source>
        <strain evidence="4">CBS 342.82</strain>
    </source>
</reference>
<dbReference type="Proteomes" id="UP000504637">
    <property type="component" value="Unplaced"/>
</dbReference>
<name>A0A6J3M1V1_9PEZI</name>
<feature type="region of interest" description="Disordered" evidence="2">
    <location>
        <begin position="1"/>
        <end position="23"/>
    </location>
</feature>
<evidence type="ECO:0000256" key="2">
    <source>
        <dbReference type="SAM" id="MobiDB-lite"/>
    </source>
</evidence>
<dbReference type="GeneID" id="54357834"/>
<evidence type="ECO:0008006" key="5">
    <source>
        <dbReference type="Google" id="ProtNLM"/>
    </source>
</evidence>
<feature type="repeat" description="TPR" evidence="1">
    <location>
        <begin position="63"/>
        <end position="96"/>
    </location>
</feature>
<sequence>MSRTKNNKPGQKARERRQKMTDQREQLYELALQQVEQSQPADALNTAKQLWTNVQNRPKAEQLPALNLLGEISIELGAVDSARSWFEKAVQLDPNGDIAAAQMSGAEKFLWLAQLSEEGGQESVSWYERGVNALQNEIAAIENGQVTGFDAEQLLQLRAEKKRKLANTLCAVIEVYMTDLSWEDDAEARCESLITQAVAVEDETSAEVLQVLASIRLSQTRKEDAQAALRRSLQVWQDLEPEDPAVPDFATKISLSRLLMEAELNTDAWKVLNRLIQEDDQSVEAWYLGGWCQYLVAEDYENGIGIKSAAGTDAPTLTVEEQSQRLAQAAFKGSRRWLQSAQKLFKIQDYEDDRLLAHVQELLVKLDEKLGPAEGKGNGDGEEESEDDWEGITDEEGDDDDQLEDDDDGDARMAES</sequence>
<keyword evidence="3" id="KW-1185">Reference proteome</keyword>
<keyword evidence="1" id="KW-0802">TPR repeat</keyword>
<dbReference type="RefSeq" id="XP_033457938.1">
    <property type="nucleotide sequence ID" value="XM_033600034.1"/>
</dbReference>
<feature type="compositionally biased region" description="Acidic residues" evidence="2">
    <location>
        <begin position="380"/>
        <end position="409"/>
    </location>
</feature>
<evidence type="ECO:0000256" key="1">
    <source>
        <dbReference type="PROSITE-ProRule" id="PRU00339"/>
    </source>
</evidence>
<protein>
    <recommendedName>
        <fullName evidence="5">TPR-like protein</fullName>
    </recommendedName>
</protein>
<reference evidence="4" key="1">
    <citation type="submission" date="2020-01" db="EMBL/GenBank/DDBJ databases">
        <authorList>
            <consortium name="DOE Joint Genome Institute"/>
            <person name="Haridas S."/>
            <person name="Albert R."/>
            <person name="Binder M."/>
            <person name="Bloem J."/>
            <person name="Labutti K."/>
            <person name="Salamov A."/>
            <person name="Andreopoulos B."/>
            <person name="Baker S.E."/>
            <person name="Barry K."/>
            <person name="Bills G."/>
            <person name="Bluhm B.H."/>
            <person name="Cannon C."/>
            <person name="Castanera R."/>
            <person name="Culley D.E."/>
            <person name="Daum C."/>
            <person name="Ezra D."/>
            <person name="Gonzalez J.B."/>
            <person name="Henrissat B."/>
            <person name="Kuo A."/>
            <person name="Liang C."/>
            <person name="Lipzen A."/>
            <person name="Lutzoni F."/>
            <person name="Magnuson J."/>
            <person name="Mondo S."/>
            <person name="Nolan M."/>
            <person name="Ohm R."/>
            <person name="Pangilinan J."/>
            <person name="Park H.-J."/>
            <person name="Ramirez L."/>
            <person name="Alfaro M."/>
            <person name="Sun H."/>
            <person name="Tritt A."/>
            <person name="Yoshinaga Y."/>
            <person name="Zwiers L.-H."/>
            <person name="Turgeon B.G."/>
            <person name="Goodwin S.B."/>
            <person name="Spatafora J.W."/>
            <person name="Crous P.W."/>
            <person name="Grigoriev I.V."/>
        </authorList>
    </citation>
    <scope>NUCLEOTIDE SEQUENCE</scope>
    <source>
        <strain evidence="4">CBS 342.82</strain>
    </source>
</reference>
<feature type="region of interest" description="Disordered" evidence="2">
    <location>
        <begin position="368"/>
        <end position="416"/>
    </location>
</feature>
<dbReference type="Gene3D" id="1.25.40.10">
    <property type="entry name" value="Tetratricopeptide repeat domain"/>
    <property type="match status" value="2"/>
</dbReference>
<dbReference type="Pfam" id="PF13432">
    <property type="entry name" value="TPR_16"/>
    <property type="match status" value="1"/>
</dbReference>
<proteinExistence type="predicted"/>
<dbReference type="InterPro" id="IPR011990">
    <property type="entry name" value="TPR-like_helical_dom_sf"/>
</dbReference>
<dbReference type="SUPFAM" id="SSF48452">
    <property type="entry name" value="TPR-like"/>
    <property type="match status" value="1"/>
</dbReference>
<dbReference type="CDD" id="cd24142">
    <property type="entry name" value="ACL4-like"/>
    <property type="match status" value="1"/>
</dbReference>
<evidence type="ECO:0000313" key="3">
    <source>
        <dbReference type="Proteomes" id="UP000504637"/>
    </source>
</evidence>
<organism evidence="4">
    <name type="scientific">Dissoconium aciculare CBS 342.82</name>
    <dbReference type="NCBI Taxonomy" id="1314786"/>
    <lineage>
        <taxon>Eukaryota</taxon>
        <taxon>Fungi</taxon>
        <taxon>Dikarya</taxon>
        <taxon>Ascomycota</taxon>
        <taxon>Pezizomycotina</taxon>
        <taxon>Dothideomycetes</taxon>
        <taxon>Dothideomycetidae</taxon>
        <taxon>Mycosphaerellales</taxon>
        <taxon>Dissoconiaceae</taxon>
        <taxon>Dissoconium</taxon>
    </lineage>
</organism>
<dbReference type="OrthoDB" id="1914839at2759"/>
<evidence type="ECO:0000313" key="4">
    <source>
        <dbReference type="RefSeq" id="XP_033457938.1"/>
    </source>
</evidence>
<accession>A0A6J3M1V1</accession>